<name>A0ABN2NPW0_9PSEU</name>
<sequence length="308" mass="32989">MTVADTTVGDRTRLRWPGCSLLADVAEDSREGNAPPARQWLLIEHPGPWARLPLNSPGLDSTAMDRLKAWAEAESARIVLIRRPGRRGAEQLPRQWIRVDSRPGREQIRTGTWSDPVSLAAAAHGAGTSYDDVLALVCTHGRHDACCAVRGRPLSAALAATDPAAVWECSHIGGCRFAPALVLLPHGLVLGGVEPGQGPAALADYRRGMVRAKDVNGRGLLRGRSALPRPAQAAQAYAREATGTADVNGLRVVELVSGQGDEWRVRLLDPSCEVVVRERGVHVDRPLTCASPPSATMRVFELVSVSKA</sequence>
<comment type="caution">
    <text evidence="1">The sequence shown here is derived from an EMBL/GenBank/DDBJ whole genome shotgun (WGS) entry which is preliminary data.</text>
</comment>
<reference evidence="1 2" key="1">
    <citation type="journal article" date="2019" name="Int. J. Syst. Evol. Microbiol.">
        <title>The Global Catalogue of Microorganisms (GCM) 10K type strain sequencing project: providing services to taxonomists for standard genome sequencing and annotation.</title>
        <authorList>
            <consortium name="The Broad Institute Genomics Platform"/>
            <consortium name="The Broad Institute Genome Sequencing Center for Infectious Disease"/>
            <person name="Wu L."/>
            <person name="Ma J."/>
        </authorList>
    </citation>
    <scope>NUCLEOTIDE SEQUENCE [LARGE SCALE GENOMIC DNA]</scope>
    <source>
        <strain evidence="1 2">JCM 16009</strain>
    </source>
</reference>
<dbReference type="SUPFAM" id="SSF52833">
    <property type="entry name" value="Thioredoxin-like"/>
    <property type="match status" value="1"/>
</dbReference>
<dbReference type="Gene3D" id="3.40.30.10">
    <property type="entry name" value="Glutaredoxin"/>
    <property type="match status" value="1"/>
</dbReference>
<dbReference type="InterPro" id="IPR009737">
    <property type="entry name" value="Aim32/Apd1-like"/>
</dbReference>
<dbReference type="EMBL" id="BAAAQK010000034">
    <property type="protein sequence ID" value="GAA1881127.1"/>
    <property type="molecule type" value="Genomic_DNA"/>
</dbReference>
<dbReference type="Proteomes" id="UP001500449">
    <property type="component" value="Unassembled WGS sequence"/>
</dbReference>
<evidence type="ECO:0000313" key="2">
    <source>
        <dbReference type="Proteomes" id="UP001500449"/>
    </source>
</evidence>
<accession>A0ABN2NPW0</accession>
<dbReference type="Pfam" id="PF06999">
    <property type="entry name" value="Suc_Fer-like"/>
    <property type="match status" value="1"/>
</dbReference>
<keyword evidence="2" id="KW-1185">Reference proteome</keyword>
<organism evidence="1 2">
    <name type="scientific">Pseudonocardia ailaonensis</name>
    <dbReference type="NCBI Taxonomy" id="367279"/>
    <lineage>
        <taxon>Bacteria</taxon>
        <taxon>Bacillati</taxon>
        <taxon>Actinomycetota</taxon>
        <taxon>Actinomycetes</taxon>
        <taxon>Pseudonocardiales</taxon>
        <taxon>Pseudonocardiaceae</taxon>
        <taxon>Pseudonocardia</taxon>
    </lineage>
</organism>
<gene>
    <name evidence="1" type="ORF">GCM10009836_72990</name>
</gene>
<protein>
    <submittedName>
        <fullName evidence="1">Sucrase ferredoxin</fullName>
    </submittedName>
</protein>
<dbReference type="InterPro" id="IPR036249">
    <property type="entry name" value="Thioredoxin-like_sf"/>
</dbReference>
<dbReference type="RefSeq" id="WP_344428238.1">
    <property type="nucleotide sequence ID" value="NZ_BAAAQK010000034.1"/>
</dbReference>
<proteinExistence type="predicted"/>
<evidence type="ECO:0000313" key="1">
    <source>
        <dbReference type="EMBL" id="GAA1881127.1"/>
    </source>
</evidence>